<feature type="transmembrane region" description="Helical" evidence="1">
    <location>
        <begin position="368"/>
        <end position="385"/>
    </location>
</feature>
<sequence>MLFHLLKFEIQYQLKQKALIAFSILFGFLGYTLGSQGFSNKVAFNSSYEINYDVGLLSLGSVFIVMFFAISGFLRDKHHKTDALVFTSSLGKAQFFVSRFLGVYLFSLLTFSACFIGWYLGTQNPAIDASRLLEFNAFSYLNTWLLFAVPNIFIVTAIVSSVALLTQNNIATYVSAIGIYGLYFLTALFFNSPLLAGGVNASAETMQMAAIGDPFGLSAFLEQTQFWTRAEKNTQQLTLSGYFLANRLFWLGFTSILLFVSYTFFSYRISERKKKSRTVNTEKETALVPYHIIKTPQYAFKHSWKSFVSQLKMELNAVRKSLPFLAIIGMWIVIVFTEIYSRINQGGTYNESLYPTTSLLVWLIKDPLPYISILAVVFYGGELIWREKETKFDGILYGTPTPTSVFFLAKTVALILLPCLLISISILIAIGFQIQLGYDFLDFTTYASLFYFSGIGILFYILLSVFMQSVFPNKYFGMTAVGVFILLFNTSILGIENPLFRIGALPRVEHTLMNGFSDAAKEFHYYAITWLSLAVILTLLAYKLWQRNNAFSFKNHWINLQKPWKKWQLIALSLLGILFLSSASAVYYNSQVIGDFETREAALDKREAYERMYKQYDTPRQLIPVDMKTEIHLFPEEEAYTVKVNFVLENRGAIAVENLLITEVIPTSKMQLEKGRLKKDDTIHEVKLFEFETPIQPKECINYSYEIQYTKKGFVQNNNFVKNGTFLMRNNFDPILGYSTSYEIQNAYERSQRNLPKRATELESDNHFHSEDEGYIKIPIETVISTSKEQTAIAPGDLVKQWKEGERNYYQYKIAGNAIPFLAYFSAAYTTTQEEYKGIAIEQYYHQNHEYNIELISESTRQTIDYCQQYFGKFPYNHVRIAEVPGHWRFGGIALPGTIAMVADNLHLIDVSENPDFNLVAKRTIHEVAHQYWGHVLTPKNVDGGGLITEGLAKYTEAVVLEKMYGKKALWQLSKTANQRYFSGRSYATQAENSLYIEQGQSHLLYGKSLISLLALKDLVGEEKMNQAIKNVVDKFKELDEPQVLSTDLLDEFYQITPKEYHHLIDDWFQKIIRYDLKISSYTTEKVADASYQTRIKVQAKRFKTLADSSKKEIGINEPITIGLFDTQVQSANKEEVLYLQSHSIKANEAEIIIKTIKKPRFIAIDPYGSRPEKDRSDNIKEVE</sequence>
<gene>
    <name evidence="3" type="ORF">T190423A01A_60146</name>
</gene>
<dbReference type="EMBL" id="CAXJIO010000015">
    <property type="protein sequence ID" value="CAL2104209.1"/>
    <property type="molecule type" value="Genomic_DNA"/>
</dbReference>
<dbReference type="Proteomes" id="UP001497527">
    <property type="component" value="Unassembled WGS sequence"/>
</dbReference>
<comment type="caution">
    <text evidence="3">The sequence shown here is derived from an EMBL/GenBank/DDBJ whole genome shotgun (WGS) entry which is preliminary data.</text>
</comment>
<keyword evidence="4" id="KW-1185">Reference proteome</keyword>
<keyword evidence="1" id="KW-0472">Membrane</keyword>
<feature type="domain" description="Peptidase M1 membrane alanine aminopeptidase" evidence="2">
    <location>
        <begin position="858"/>
        <end position="1068"/>
    </location>
</feature>
<feature type="transmembrane region" description="Helical" evidence="1">
    <location>
        <begin position="54"/>
        <end position="74"/>
    </location>
</feature>
<dbReference type="SUPFAM" id="SSF55486">
    <property type="entry name" value="Metalloproteases ('zincins'), catalytic domain"/>
    <property type="match status" value="1"/>
</dbReference>
<dbReference type="InterPro" id="IPR014782">
    <property type="entry name" value="Peptidase_M1_dom"/>
</dbReference>
<protein>
    <submittedName>
        <fullName evidence="3">ABC-2 type transport system permease protein</fullName>
    </submittedName>
</protein>
<proteinExistence type="predicted"/>
<feature type="transmembrane region" description="Helical" evidence="1">
    <location>
        <begin position="95"/>
        <end position="121"/>
    </location>
</feature>
<keyword evidence="1" id="KW-0812">Transmembrane</keyword>
<reference evidence="3 4" key="1">
    <citation type="submission" date="2024-05" db="EMBL/GenBank/DDBJ databases">
        <authorList>
            <person name="Duchaud E."/>
        </authorList>
    </citation>
    <scope>NUCLEOTIDE SEQUENCE [LARGE SCALE GENOMIC DNA]</scope>
    <source>
        <strain evidence="3">Ena-SAMPLE-TAB-13-05-2024-13:56:06:370-140308</strain>
    </source>
</reference>
<feature type="transmembrane region" description="Helical" evidence="1">
    <location>
        <begin position="18"/>
        <end position="34"/>
    </location>
</feature>
<evidence type="ECO:0000313" key="4">
    <source>
        <dbReference type="Proteomes" id="UP001497527"/>
    </source>
</evidence>
<dbReference type="Gene3D" id="1.10.390.10">
    <property type="entry name" value="Neutral Protease Domain 2"/>
    <property type="match status" value="1"/>
</dbReference>
<dbReference type="InterPro" id="IPR027268">
    <property type="entry name" value="Peptidase_M4/M1_CTD_sf"/>
</dbReference>
<feature type="transmembrane region" description="Helical" evidence="1">
    <location>
        <begin position="405"/>
        <end position="431"/>
    </location>
</feature>
<feature type="transmembrane region" description="Helical" evidence="1">
    <location>
        <begin position="170"/>
        <end position="190"/>
    </location>
</feature>
<keyword evidence="1" id="KW-1133">Transmembrane helix</keyword>
<dbReference type="Pfam" id="PF01433">
    <property type="entry name" value="Peptidase_M1"/>
    <property type="match status" value="1"/>
</dbReference>
<dbReference type="RefSeq" id="WP_348718483.1">
    <property type="nucleotide sequence ID" value="NZ_CAXJIO010000015.1"/>
</dbReference>
<feature type="transmembrane region" description="Helical" evidence="1">
    <location>
        <begin position="523"/>
        <end position="545"/>
    </location>
</feature>
<accession>A0ABP1F6B0</accession>
<feature type="transmembrane region" description="Helical" evidence="1">
    <location>
        <begin position="248"/>
        <end position="267"/>
    </location>
</feature>
<feature type="transmembrane region" description="Helical" evidence="1">
    <location>
        <begin position="141"/>
        <end position="165"/>
    </location>
</feature>
<feature type="transmembrane region" description="Helical" evidence="1">
    <location>
        <begin position="475"/>
        <end position="495"/>
    </location>
</feature>
<feature type="transmembrane region" description="Helical" evidence="1">
    <location>
        <begin position="322"/>
        <end position="343"/>
    </location>
</feature>
<name>A0ABP1F6B0_9FLAO</name>
<organism evidence="3 4">
    <name type="scientific">Tenacibaculum polynesiense</name>
    <dbReference type="NCBI Taxonomy" id="3137857"/>
    <lineage>
        <taxon>Bacteria</taxon>
        <taxon>Pseudomonadati</taxon>
        <taxon>Bacteroidota</taxon>
        <taxon>Flavobacteriia</taxon>
        <taxon>Flavobacteriales</taxon>
        <taxon>Flavobacteriaceae</taxon>
        <taxon>Tenacibaculum</taxon>
    </lineage>
</organism>
<evidence type="ECO:0000256" key="1">
    <source>
        <dbReference type="SAM" id="Phobius"/>
    </source>
</evidence>
<evidence type="ECO:0000313" key="3">
    <source>
        <dbReference type="EMBL" id="CAL2104209.1"/>
    </source>
</evidence>
<feature type="transmembrane region" description="Helical" evidence="1">
    <location>
        <begin position="566"/>
        <end position="588"/>
    </location>
</feature>
<evidence type="ECO:0000259" key="2">
    <source>
        <dbReference type="Pfam" id="PF01433"/>
    </source>
</evidence>
<feature type="transmembrane region" description="Helical" evidence="1">
    <location>
        <begin position="443"/>
        <end position="463"/>
    </location>
</feature>